<proteinExistence type="predicted"/>
<dbReference type="EMBL" id="FR687359">
    <property type="protein sequence ID" value="CBW75065.1"/>
    <property type="molecule type" value="Genomic_DNA"/>
</dbReference>
<dbReference type="AlphaFoldDB" id="E5AR33"/>
<name>E5AR33_MYCRK</name>
<accession>E5AR33</accession>
<evidence type="ECO:0000313" key="1">
    <source>
        <dbReference type="EMBL" id="CBW75065.1"/>
    </source>
</evidence>
<evidence type="ECO:0000313" key="2">
    <source>
        <dbReference type="Proteomes" id="UP000007437"/>
    </source>
</evidence>
<sequence length="33" mass="3399">MTGLTEVPAMSISTSVAGTRLSMLYSKNNSGPP</sequence>
<dbReference type="HOGENOM" id="CLU_3381031_0_0_4"/>
<dbReference type="Proteomes" id="UP000007437">
    <property type="component" value="Chromosome"/>
</dbReference>
<gene>
    <name evidence="1" type="ordered locus">RBRH_02694</name>
</gene>
<reference evidence="1 2" key="1">
    <citation type="journal article" date="2011" name="J. Bacteriol.">
        <title>Complete genome sequence of Burkholderia rhizoxinica, an endosymbiont of Rhizopus microsporus.</title>
        <authorList>
            <person name="Lackner G."/>
            <person name="Moebius N."/>
            <person name="Partida-Martinez L."/>
            <person name="Hertweck C."/>
        </authorList>
    </citation>
    <scope>NUCLEOTIDE SEQUENCE [LARGE SCALE GENOMIC DNA]</scope>
    <source>
        <strain evidence="2">DSM 19002 / CIP 109453 / HKI 454</strain>
    </source>
</reference>
<organism evidence="1 2">
    <name type="scientific">Mycetohabitans rhizoxinica (strain DSM 19002 / CIP 109453 / HKI 454)</name>
    <name type="common">Paraburkholderia rhizoxinica</name>
    <dbReference type="NCBI Taxonomy" id="882378"/>
    <lineage>
        <taxon>Bacteria</taxon>
        <taxon>Pseudomonadati</taxon>
        <taxon>Pseudomonadota</taxon>
        <taxon>Betaproteobacteria</taxon>
        <taxon>Burkholderiales</taxon>
        <taxon>Burkholderiaceae</taxon>
        <taxon>Mycetohabitans</taxon>
    </lineage>
</organism>
<protein>
    <submittedName>
        <fullName evidence="1">Uncharacterized protein</fullName>
    </submittedName>
</protein>
<dbReference type="KEGG" id="brh:RBRH_02694"/>